<dbReference type="GO" id="GO:0015697">
    <property type="term" value="P:quaternary ammonium group transport"/>
    <property type="evidence" value="ECO:0007669"/>
    <property type="project" value="UniProtKB-ARBA"/>
</dbReference>
<dbReference type="RefSeq" id="WP_008954143.1">
    <property type="nucleotide sequence ID" value="NZ_ACIS01000005.1"/>
</dbReference>
<gene>
    <name evidence="6" type="ORF">FuraDRAFT_2123</name>
</gene>
<dbReference type="GO" id="GO:0016887">
    <property type="term" value="F:ATP hydrolysis activity"/>
    <property type="evidence" value="ECO:0007669"/>
    <property type="project" value="InterPro"/>
</dbReference>
<keyword evidence="3" id="KW-0547">Nucleotide-binding</keyword>
<dbReference type="InterPro" id="IPR013611">
    <property type="entry name" value="Transp-assoc_OB_typ2"/>
</dbReference>
<dbReference type="Proteomes" id="UP000003165">
    <property type="component" value="Unassembled WGS sequence"/>
</dbReference>
<evidence type="ECO:0000313" key="7">
    <source>
        <dbReference type="Proteomes" id="UP000003165"/>
    </source>
</evidence>
<dbReference type="InterPro" id="IPR027417">
    <property type="entry name" value="P-loop_NTPase"/>
</dbReference>
<keyword evidence="4" id="KW-0067">ATP-binding</keyword>
<dbReference type="Gene3D" id="3.40.50.300">
    <property type="entry name" value="P-loop containing nucleotide triphosphate hydrolases"/>
    <property type="match status" value="1"/>
</dbReference>
<dbReference type="Pfam" id="PF00005">
    <property type="entry name" value="ABC_tran"/>
    <property type="match status" value="1"/>
</dbReference>
<sequence length="338" mass="37558">MSYVEASGLAKKYGNATIFQDIHFSLRKGEFVTLLGPSGCGKSTLLRSLAGLTDIDAGCIRVDGEDITRAAPQKRGIGMVFQSYALFPNMSVEQNIAFGLKLQKLPGSEIARKVADVIRLVALSGKEQHYPHELSGGQRQRVALARALVVEPRILLLDEPLSALDARIRKSLREQIRDIQQRLGLTTVFVTHDQEEALTMSDRIFVMDQGRIVQEGSAEMIYTRPATEFVARFMGSYNLLTPTEASRLLQLETRGHLAIRPEAIQIFTPGQAYPAHLSAPLPATIRQHQLLGNVIRYQVQAHGITLQVDQLNRRAEDLLAAGTEVNLMIDQQQMREVH</sequence>
<proteinExistence type="predicted"/>
<dbReference type="Pfam" id="PF08402">
    <property type="entry name" value="TOBE_2"/>
    <property type="match status" value="1"/>
</dbReference>
<organism evidence="6 7">
    <name type="scientific">Pseudogulbenkiania ferrooxidans 2002</name>
    <dbReference type="NCBI Taxonomy" id="279714"/>
    <lineage>
        <taxon>Bacteria</taxon>
        <taxon>Pseudomonadati</taxon>
        <taxon>Pseudomonadota</taxon>
        <taxon>Betaproteobacteria</taxon>
        <taxon>Neisseriales</taxon>
        <taxon>Chromobacteriaceae</taxon>
        <taxon>Pseudogulbenkiania</taxon>
    </lineage>
</organism>
<protein>
    <submittedName>
        <fullName evidence="6">ABC transporter related protein</fullName>
    </submittedName>
</protein>
<dbReference type="PROSITE" id="PS50893">
    <property type="entry name" value="ABC_TRANSPORTER_2"/>
    <property type="match status" value="1"/>
</dbReference>
<dbReference type="InterPro" id="IPR003593">
    <property type="entry name" value="AAA+_ATPase"/>
</dbReference>
<dbReference type="InterPro" id="IPR003439">
    <property type="entry name" value="ABC_transporter-like_ATP-bd"/>
</dbReference>
<dbReference type="InterPro" id="IPR008995">
    <property type="entry name" value="Mo/tungstate-bd_C_term_dom"/>
</dbReference>
<evidence type="ECO:0000256" key="2">
    <source>
        <dbReference type="ARBA" id="ARBA00022475"/>
    </source>
</evidence>
<dbReference type="GO" id="GO:0022857">
    <property type="term" value="F:transmembrane transporter activity"/>
    <property type="evidence" value="ECO:0007669"/>
    <property type="project" value="InterPro"/>
</dbReference>
<keyword evidence="7" id="KW-1185">Reference proteome</keyword>
<dbReference type="AlphaFoldDB" id="B9Z438"/>
<dbReference type="SUPFAM" id="SSF52540">
    <property type="entry name" value="P-loop containing nucleoside triphosphate hydrolases"/>
    <property type="match status" value="1"/>
</dbReference>
<dbReference type="GO" id="GO:0043190">
    <property type="term" value="C:ATP-binding cassette (ABC) transporter complex"/>
    <property type="evidence" value="ECO:0007669"/>
    <property type="project" value="InterPro"/>
</dbReference>
<dbReference type="GO" id="GO:0005524">
    <property type="term" value="F:ATP binding"/>
    <property type="evidence" value="ECO:0007669"/>
    <property type="project" value="UniProtKB-KW"/>
</dbReference>
<evidence type="ECO:0000256" key="3">
    <source>
        <dbReference type="ARBA" id="ARBA00022741"/>
    </source>
</evidence>
<keyword evidence="2" id="KW-1003">Cell membrane</keyword>
<dbReference type="PANTHER" id="PTHR42781:SF4">
    <property type="entry name" value="SPERMIDINE_PUTRESCINE IMPORT ATP-BINDING PROTEIN POTA"/>
    <property type="match status" value="1"/>
</dbReference>
<dbReference type="PROSITE" id="PS00211">
    <property type="entry name" value="ABC_TRANSPORTER_1"/>
    <property type="match status" value="1"/>
</dbReference>
<keyword evidence="1" id="KW-0813">Transport</keyword>
<evidence type="ECO:0000256" key="4">
    <source>
        <dbReference type="ARBA" id="ARBA00022840"/>
    </source>
</evidence>
<dbReference type="SMART" id="SM00382">
    <property type="entry name" value="AAA"/>
    <property type="match status" value="1"/>
</dbReference>
<evidence type="ECO:0000313" key="6">
    <source>
        <dbReference type="EMBL" id="EEG08615.1"/>
    </source>
</evidence>
<dbReference type="FunFam" id="3.40.50.300:FF:000425">
    <property type="entry name" value="Probable ABC transporter, ATP-binding subunit"/>
    <property type="match status" value="1"/>
</dbReference>
<keyword evidence="2" id="KW-0472">Membrane</keyword>
<evidence type="ECO:0000256" key="1">
    <source>
        <dbReference type="ARBA" id="ARBA00022448"/>
    </source>
</evidence>
<dbReference type="EMBL" id="ACIS01000005">
    <property type="protein sequence ID" value="EEG08615.1"/>
    <property type="molecule type" value="Genomic_DNA"/>
</dbReference>
<reference evidence="6 7" key="1">
    <citation type="submission" date="2009-02" db="EMBL/GenBank/DDBJ databases">
        <title>Sequencing of the draft genome and assembly of Lutiella nitroferrum 2002.</title>
        <authorList>
            <consortium name="US DOE Joint Genome Institute (JGI-PGF)"/>
            <person name="Lucas S."/>
            <person name="Copeland A."/>
            <person name="Lapidus A."/>
            <person name="Glavina del Rio T."/>
            <person name="Tice H."/>
            <person name="Bruce D."/>
            <person name="Goodwin L."/>
            <person name="Pitluck S."/>
            <person name="Larimer F."/>
            <person name="Land M.L."/>
            <person name="Hauser L."/>
            <person name="Coates J.D."/>
        </authorList>
    </citation>
    <scope>NUCLEOTIDE SEQUENCE [LARGE SCALE GENOMIC DNA]</scope>
    <source>
        <strain evidence="6 7">2002</strain>
    </source>
</reference>
<evidence type="ECO:0000259" key="5">
    <source>
        <dbReference type="PROSITE" id="PS50893"/>
    </source>
</evidence>
<dbReference type="InterPro" id="IPR050093">
    <property type="entry name" value="ABC_SmlMolc_Importer"/>
</dbReference>
<dbReference type="PANTHER" id="PTHR42781">
    <property type="entry name" value="SPERMIDINE/PUTRESCINE IMPORT ATP-BINDING PROTEIN POTA"/>
    <property type="match status" value="1"/>
</dbReference>
<dbReference type="eggNOG" id="COG3842">
    <property type="taxonomic scope" value="Bacteria"/>
</dbReference>
<dbReference type="InterPro" id="IPR017871">
    <property type="entry name" value="ABC_transporter-like_CS"/>
</dbReference>
<feature type="domain" description="ABC transporter" evidence="5">
    <location>
        <begin position="4"/>
        <end position="234"/>
    </location>
</feature>
<accession>B9Z438</accession>
<comment type="caution">
    <text evidence="6">The sequence shown here is derived from an EMBL/GenBank/DDBJ whole genome shotgun (WGS) entry which is preliminary data.</text>
</comment>
<name>B9Z438_9NEIS</name>
<dbReference type="SUPFAM" id="SSF50331">
    <property type="entry name" value="MOP-like"/>
    <property type="match status" value="1"/>
</dbReference>